<dbReference type="Proteomes" id="UP000733379">
    <property type="component" value="Unassembled WGS sequence"/>
</dbReference>
<dbReference type="PANTHER" id="PTHR46580">
    <property type="entry name" value="SENSOR KINASE-RELATED"/>
    <property type="match status" value="1"/>
</dbReference>
<keyword evidence="1 2" id="KW-0732">Signal</keyword>
<feature type="signal peptide" evidence="2">
    <location>
        <begin position="1"/>
        <end position="28"/>
    </location>
</feature>
<sequence>MFRSRLAAIAAASLAFVSVALCGGPASADVPPKLVDPSVIKLAGNLPPLAAVPAVLSVADLRHIGRSDVIVADYGATATISVFLNNADGTFAPAKRYTTGIQADYVGVGDFNHDGILDLAVTNMTSSTVSVLMGKGDGTFKPAVDYPTGIGPGALALGDFRHTGNLDMVISNQEPTLSVLRGNPDGTFQPAQSVSAEGGLGSGSADAADVYGDGNLSFLRGNYVNDTVQVYRGNRDGSFRPPVYYSTGALTPWYGRFQDLRHNGKQDIIFSSLGSSAISVLLNNGDGTYGQPRTYPTGLLPQCFEFADLRHIGRTDIVQANLGSNTITVYLGNGDGTFTRGVDVPVGALPFSVGLADFFHDGKISAVVANGGDGTISVLHGNGDGTFTPVTTHPA</sequence>
<evidence type="ECO:0000256" key="1">
    <source>
        <dbReference type="ARBA" id="ARBA00022729"/>
    </source>
</evidence>
<keyword evidence="4" id="KW-1185">Reference proteome</keyword>
<reference evidence="3 4" key="1">
    <citation type="submission" date="2021-06" db="EMBL/GenBank/DDBJ databases">
        <title>Actinomycetes sequencing.</title>
        <authorList>
            <person name="Shan Q."/>
        </authorList>
    </citation>
    <scope>NUCLEOTIDE SEQUENCE [LARGE SCALE GENOMIC DNA]</scope>
    <source>
        <strain evidence="3 4">NEAU-G5</strain>
    </source>
</reference>
<evidence type="ECO:0000313" key="4">
    <source>
        <dbReference type="Proteomes" id="UP000733379"/>
    </source>
</evidence>
<comment type="caution">
    <text evidence="3">The sequence shown here is derived from an EMBL/GenBank/DDBJ whole genome shotgun (WGS) entry which is preliminary data.</text>
</comment>
<evidence type="ECO:0000256" key="2">
    <source>
        <dbReference type="SAM" id="SignalP"/>
    </source>
</evidence>
<dbReference type="InterPro" id="IPR013517">
    <property type="entry name" value="FG-GAP"/>
</dbReference>
<protein>
    <submittedName>
        <fullName evidence="3">VCBS repeat-containing protein</fullName>
    </submittedName>
</protein>
<dbReference type="RefSeq" id="WP_215917217.1">
    <property type="nucleotide sequence ID" value="NZ_JAHKNI010000003.1"/>
</dbReference>
<name>A0ABS6AWE1_9NOCA</name>
<organism evidence="3 4">
    <name type="scientific">Nocardia albiluteola</name>
    <dbReference type="NCBI Taxonomy" id="2842303"/>
    <lineage>
        <taxon>Bacteria</taxon>
        <taxon>Bacillati</taxon>
        <taxon>Actinomycetota</taxon>
        <taxon>Actinomycetes</taxon>
        <taxon>Mycobacteriales</taxon>
        <taxon>Nocardiaceae</taxon>
        <taxon>Nocardia</taxon>
    </lineage>
</organism>
<dbReference type="EMBL" id="JAHKNI010000003">
    <property type="protein sequence ID" value="MBU3062361.1"/>
    <property type="molecule type" value="Genomic_DNA"/>
</dbReference>
<feature type="chain" id="PRO_5046352136" evidence="2">
    <location>
        <begin position="29"/>
        <end position="395"/>
    </location>
</feature>
<dbReference type="Pfam" id="PF13517">
    <property type="entry name" value="FG-GAP_3"/>
    <property type="match status" value="2"/>
</dbReference>
<accession>A0ABS6AWE1</accession>
<evidence type="ECO:0000313" key="3">
    <source>
        <dbReference type="EMBL" id="MBU3062361.1"/>
    </source>
</evidence>
<gene>
    <name evidence="3" type="ORF">KO481_12595</name>
</gene>
<dbReference type="Gene3D" id="2.30.30.100">
    <property type="match status" value="4"/>
</dbReference>
<proteinExistence type="predicted"/>
<dbReference type="SUPFAM" id="SSF69318">
    <property type="entry name" value="Integrin alpha N-terminal domain"/>
    <property type="match status" value="1"/>
</dbReference>
<dbReference type="InterPro" id="IPR028994">
    <property type="entry name" value="Integrin_alpha_N"/>
</dbReference>